<dbReference type="Proteomes" id="UP000438760">
    <property type="component" value="Unassembled WGS sequence"/>
</dbReference>
<gene>
    <name evidence="1" type="ORF">GJV76_13940</name>
</gene>
<proteinExistence type="predicted"/>
<dbReference type="AlphaFoldDB" id="A0A6I3LMY5"/>
<evidence type="ECO:0000313" key="2">
    <source>
        <dbReference type="Proteomes" id="UP000438760"/>
    </source>
</evidence>
<comment type="caution">
    <text evidence="1">The sequence shown here is derived from an EMBL/GenBank/DDBJ whole genome shotgun (WGS) entry which is preliminary data.</text>
</comment>
<dbReference type="InterPro" id="IPR037883">
    <property type="entry name" value="Knr4/Smi1-like_sf"/>
</dbReference>
<keyword evidence="2" id="KW-1185">Reference proteome</keyword>
<dbReference type="EMBL" id="WMJX01000051">
    <property type="protein sequence ID" value="MTG99214.1"/>
    <property type="molecule type" value="Genomic_DNA"/>
</dbReference>
<sequence length="168" mass="19892">MYKEKLTRTYTLLENSLKDVFIVQHLNKFKIVYVFEINNEVLIYEGNEPITESDFLKNLPEDIRAYYMNVHNGWYESLSGGLGFLPLDKIEFLDESEWGILEEIKTLDIDLSKTYYLFHNAGAGYLCVDIEKSVDEAKYLIWWTNKEPKYDIDFWSFLDAWIEIGLTN</sequence>
<protein>
    <submittedName>
        <fullName evidence="1">SMI1/KNR4 family protein</fullName>
    </submittedName>
</protein>
<organism evidence="1 2">
    <name type="scientific">Myroides albus</name>
    <dbReference type="NCBI Taxonomy" id="2562892"/>
    <lineage>
        <taxon>Bacteria</taxon>
        <taxon>Pseudomonadati</taxon>
        <taxon>Bacteroidota</taxon>
        <taxon>Flavobacteriia</taxon>
        <taxon>Flavobacteriales</taxon>
        <taxon>Flavobacteriaceae</taxon>
        <taxon>Myroides</taxon>
    </lineage>
</organism>
<accession>A0A6I3LMY5</accession>
<dbReference type="SUPFAM" id="SSF160631">
    <property type="entry name" value="SMI1/KNR4-like"/>
    <property type="match status" value="1"/>
</dbReference>
<dbReference type="Gene3D" id="3.40.1580.10">
    <property type="entry name" value="SMI1/KNR4-like"/>
    <property type="match status" value="1"/>
</dbReference>
<reference evidence="1 2" key="1">
    <citation type="submission" date="2019-11" db="EMBL/GenBank/DDBJ databases">
        <title>Genome of Strain BIT-d1.</title>
        <authorList>
            <person name="Yang Y."/>
        </authorList>
    </citation>
    <scope>NUCLEOTIDE SEQUENCE [LARGE SCALE GENOMIC DNA]</scope>
    <source>
        <strain evidence="1 2">BIT-d1</strain>
    </source>
</reference>
<name>A0A6I3LMY5_9FLAO</name>
<evidence type="ECO:0000313" key="1">
    <source>
        <dbReference type="EMBL" id="MTG99214.1"/>
    </source>
</evidence>